<proteinExistence type="predicted"/>
<feature type="transmembrane region" description="Helical" evidence="1">
    <location>
        <begin position="20"/>
        <end position="48"/>
    </location>
</feature>
<dbReference type="Proteomes" id="UP000183447">
    <property type="component" value="Unassembled WGS sequence"/>
</dbReference>
<dbReference type="STRING" id="665118.SAMN02983003_0256"/>
<evidence type="ECO:0000313" key="2">
    <source>
        <dbReference type="EMBL" id="SFZ81002.1"/>
    </source>
</evidence>
<keyword evidence="1" id="KW-0812">Transmembrane</keyword>
<name>A0A1K2HSS6_9HYPH</name>
<evidence type="ECO:0000256" key="1">
    <source>
        <dbReference type="SAM" id="Phobius"/>
    </source>
</evidence>
<feature type="transmembrane region" description="Helical" evidence="1">
    <location>
        <begin position="60"/>
        <end position="79"/>
    </location>
</feature>
<evidence type="ECO:0000313" key="3">
    <source>
        <dbReference type="Proteomes" id="UP000183447"/>
    </source>
</evidence>
<dbReference type="EMBL" id="FPKU01000001">
    <property type="protein sequence ID" value="SFZ81002.1"/>
    <property type="molecule type" value="Genomic_DNA"/>
</dbReference>
<sequence length="332" mass="35443">MWDFSIPRSLSLMGQTLPFILFRIIVYAGIAIAYVLVTGVGAGIGWGVGAFGDADFQGASTFWGGAIGLGLTAGALYFAREYILYIVKAGHIAVMVELLDGGSVPQGRDQISHATEVVKARFAETHVLFALDQLVKGVLGAIIGLIQGITAILPIPGLQNIVGLVRAFLRIALGLVDEIILAYAIRTRSTNPWESAQTALVLYTQNYKTMLRNAAWLTLITWGLSLVVFLVMLAPAAAIVALIPNAWSAGGLVFALIFAWAVKAALIEPFALACLMQAYFRTIEGQAPDPAWHSRISSVSGKFRQLGERAVGWVGARRPSGFSTVRPGGATQ</sequence>
<dbReference type="RefSeq" id="WP_072338604.1">
    <property type="nucleotide sequence ID" value="NZ_FPKU01000001.1"/>
</dbReference>
<dbReference type="OrthoDB" id="147179at2"/>
<feature type="transmembrane region" description="Helical" evidence="1">
    <location>
        <begin position="214"/>
        <end position="243"/>
    </location>
</feature>
<reference evidence="2 3" key="1">
    <citation type="submission" date="2016-11" db="EMBL/GenBank/DDBJ databases">
        <authorList>
            <person name="Jaros S."/>
            <person name="Januszkiewicz K."/>
            <person name="Wedrychowicz H."/>
        </authorList>
    </citation>
    <scope>NUCLEOTIDE SEQUENCE [LARGE SCALE GENOMIC DNA]</scope>
    <source>
        <strain evidence="2 3">ATCC 23634</strain>
    </source>
</reference>
<gene>
    <name evidence="2" type="ORF">SAMN02983003_0256</name>
</gene>
<dbReference type="AlphaFoldDB" id="A0A1K2HSS6"/>
<keyword evidence="1" id="KW-1133">Transmembrane helix</keyword>
<keyword evidence="3" id="KW-1185">Reference proteome</keyword>
<accession>A0A1K2HSS6</accession>
<feature type="transmembrane region" description="Helical" evidence="1">
    <location>
        <begin position="249"/>
        <end position="275"/>
    </location>
</feature>
<protein>
    <submittedName>
        <fullName evidence="2">Uncharacterized protein</fullName>
    </submittedName>
</protein>
<keyword evidence="1" id="KW-0472">Membrane</keyword>
<organism evidence="2 3">
    <name type="scientific">Devosia enhydra</name>
    <dbReference type="NCBI Taxonomy" id="665118"/>
    <lineage>
        <taxon>Bacteria</taxon>
        <taxon>Pseudomonadati</taxon>
        <taxon>Pseudomonadota</taxon>
        <taxon>Alphaproteobacteria</taxon>
        <taxon>Hyphomicrobiales</taxon>
        <taxon>Devosiaceae</taxon>
        <taxon>Devosia</taxon>
    </lineage>
</organism>